<feature type="transmembrane region" description="Helical" evidence="1">
    <location>
        <begin position="46"/>
        <end position="66"/>
    </location>
</feature>
<dbReference type="Proteomes" id="UP000186601">
    <property type="component" value="Unassembled WGS sequence"/>
</dbReference>
<keyword evidence="1" id="KW-1133">Transmembrane helix</keyword>
<keyword evidence="1" id="KW-0472">Membrane</keyword>
<sequence>MTCSLSSVVGPFSFRHLLPSFHNLPNIPALSAKLLKSLLPYRLEGFLGWLFLSVSMGLDLGFLGEARAAECKAVKRISIQ</sequence>
<gene>
    <name evidence="2" type="ORF">PHLCEN_2v6956</name>
</gene>
<name>A0A2R6NY27_9APHY</name>
<dbReference type="EMBL" id="MLYV02000690">
    <property type="protein sequence ID" value="PSR79655.1"/>
    <property type="molecule type" value="Genomic_DNA"/>
</dbReference>
<reference evidence="2 3" key="1">
    <citation type="submission" date="2018-02" db="EMBL/GenBank/DDBJ databases">
        <title>Genome sequence of the basidiomycete white-rot fungus Phlebia centrifuga.</title>
        <authorList>
            <person name="Granchi Z."/>
            <person name="Peng M."/>
            <person name="de Vries R.P."/>
            <person name="Hilden K."/>
            <person name="Makela M.R."/>
            <person name="Grigoriev I."/>
            <person name="Riley R."/>
        </authorList>
    </citation>
    <scope>NUCLEOTIDE SEQUENCE [LARGE SCALE GENOMIC DNA]</scope>
    <source>
        <strain evidence="2 3">FBCC195</strain>
    </source>
</reference>
<proteinExistence type="predicted"/>
<comment type="caution">
    <text evidence="2">The sequence shown here is derived from an EMBL/GenBank/DDBJ whole genome shotgun (WGS) entry which is preliminary data.</text>
</comment>
<evidence type="ECO:0000313" key="2">
    <source>
        <dbReference type="EMBL" id="PSR79655.1"/>
    </source>
</evidence>
<evidence type="ECO:0000313" key="3">
    <source>
        <dbReference type="Proteomes" id="UP000186601"/>
    </source>
</evidence>
<protein>
    <submittedName>
        <fullName evidence="2">Uncharacterized protein</fullName>
    </submittedName>
</protein>
<keyword evidence="3" id="KW-1185">Reference proteome</keyword>
<dbReference type="AlphaFoldDB" id="A0A2R6NY27"/>
<accession>A0A2R6NY27</accession>
<keyword evidence="1" id="KW-0812">Transmembrane</keyword>
<evidence type="ECO:0000256" key="1">
    <source>
        <dbReference type="SAM" id="Phobius"/>
    </source>
</evidence>
<organism evidence="2 3">
    <name type="scientific">Hermanssonia centrifuga</name>
    <dbReference type="NCBI Taxonomy" id="98765"/>
    <lineage>
        <taxon>Eukaryota</taxon>
        <taxon>Fungi</taxon>
        <taxon>Dikarya</taxon>
        <taxon>Basidiomycota</taxon>
        <taxon>Agaricomycotina</taxon>
        <taxon>Agaricomycetes</taxon>
        <taxon>Polyporales</taxon>
        <taxon>Meruliaceae</taxon>
        <taxon>Hermanssonia</taxon>
    </lineage>
</organism>